<reference evidence="2 3" key="1">
    <citation type="submission" date="2012-05" db="EMBL/GenBank/DDBJ databases">
        <title>The Genome Sequence of Sutterella wadsworthensis 2_1_59BFAA.</title>
        <authorList>
            <consortium name="The Broad Institute Genome Sequencing Platform"/>
            <person name="Earl A."/>
            <person name="Ward D."/>
            <person name="Feldgarden M."/>
            <person name="Gevers D."/>
            <person name="Daigneault M."/>
            <person name="Strauss J."/>
            <person name="Allen-Vercoe E."/>
            <person name="Walker B."/>
            <person name="Young S.K."/>
            <person name="Zeng Q."/>
            <person name="Gargeya S."/>
            <person name="Fitzgerald M."/>
            <person name="Haas B."/>
            <person name="Abouelleil A."/>
            <person name="Alvarado L."/>
            <person name="Arachchi H.M."/>
            <person name="Berlin A.M."/>
            <person name="Chapman S.B."/>
            <person name="Goldberg J."/>
            <person name="Griggs A."/>
            <person name="Gujja S."/>
            <person name="Hansen M."/>
            <person name="Howarth C."/>
            <person name="Imamovic A."/>
            <person name="Larimer J."/>
            <person name="McCowen C."/>
            <person name="Montmayeur A."/>
            <person name="Murphy C."/>
            <person name="Neiman D."/>
            <person name="Pearson M."/>
            <person name="Priest M."/>
            <person name="Roberts A."/>
            <person name="Saif S."/>
            <person name="Shea T."/>
            <person name="Sisk P."/>
            <person name="Sykes S."/>
            <person name="Wortman J."/>
            <person name="Nusbaum C."/>
            <person name="Birren B."/>
        </authorList>
    </citation>
    <scope>NUCLEOTIDE SEQUENCE [LARGE SCALE GENOMIC DNA]</scope>
    <source>
        <strain evidence="2 3">2_1_59BFAA</strain>
    </source>
</reference>
<feature type="compositionally biased region" description="Basic and acidic residues" evidence="1">
    <location>
        <begin position="747"/>
        <end position="758"/>
    </location>
</feature>
<accession>K1JHS0</accession>
<gene>
    <name evidence="2" type="ORF">HMPREF9465_01295</name>
</gene>
<dbReference type="Gene3D" id="1.20.5.320">
    <property type="entry name" value="6-Phosphogluconate Dehydrogenase, domain 3"/>
    <property type="match status" value="1"/>
</dbReference>
<evidence type="ECO:0000313" key="3">
    <source>
        <dbReference type="Proteomes" id="UP000005835"/>
    </source>
</evidence>
<name>K1JHS0_9BURK</name>
<feature type="region of interest" description="Disordered" evidence="1">
    <location>
        <begin position="747"/>
        <end position="806"/>
    </location>
</feature>
<dbReference type="HOGENOM" id="CLU_326496_0_0_4"/>
<dbReference type="AlphaFoldDB" id="K1JHS0"/>
<dbReference type="eggNOG" id="COG3064">
    <property type="taxonomic scope" value="Bacteria"/>
</dbReference>
<keyword evidence="3" id="KW-1185">Reference proteome</keyword>
<feature type="compositionally biased region" description="Low complexity" evidence="1">
    <location>
        <begin position="759"/>
        <end position="773"/>
    </location>
</feature>
<feature type="region of interest" description="Disordered" evidence="1">
    <location>
        <begin position="658"/>
        <end position="708"/>
    </location>
</feature>
<dbReference type="InterPro" id="IPR050938">
    <property type="entry name" value="Collagen_Structural_Proteins"/>
</dbReference>
<dbReference type="Proteomes" id="UP000005835">
    <property type="component" value="Unassembled WGS sequence"/>
</dbReference>
<sequence length="882" mass="87998">MSVQNITRRAGPYVGTGLVSAYTFAFKVFRSEDVKVVRSESADASAQDEALKFGTDYTVKLNANQDEKAGGTVTLASPLAEGLRLSILSAITPDQQMVLTNHDGMLPTTLNDSADKAIALIQELKEAVGRTLRVPASSDKTPEDLTEELLSAQNDARKYADAAQQSAEEAKKSELKTAEYAEAATAIVPFKAEIKTVADNIETIKTVGQNVESVKSVASIKDETVAVAGALDDIGTAAAPENLEAYKTVASIKDQVVTDAEIASEIMAVAGMKNHVVTVSTNIDDVKDVSANMDKIGAVAGDLQGGKCVPVKFSAGRLTDEPSQDCTAEGGNIKTVADHIVAVDKVAGAVDDGTLEKAANSVEASAENALRAEAARVGAESANASAQSAKTSAEQSAASAGSSATTAKAWATQMGTPVEGDLYSSKHYAEVASGAAGSSSEVLAEVKKAGQDAVAAITQEGGTQVAAVTAEGQKQVKAVETAGSTQVGAVNAAGAAQVKAVETAGATQTANAKAQADAAAASATAAANAKKAAETAKTGADTARSGAESAKTAAVTAQGMAETAANTATTKATEATTKASEAAKSAQAAAESAKTAAYAMRLTSANMSASGTAAISSLTPSTNAKVGDTVIDPDGEVFSITAVSGGNFTVGAKLTSLKGPQGIRGAKGDTGPQGAQGPQGLKGDTGPQGVQGPRGPQGDTGAPLSIKGSFPTLDELQEQHPVGQLGDAYMVGTHLYSWNGSAWQDVGDIKGPKGDKGDVGPQGVQGVQGPKGDAGAKGETGATGPKGAQGPQGIQGIQGERGATGAAGANATITGATASVDATTGTPKVTVTVGGTAQARTFAFAFTGLKGATGPAGTTTWAGITGKPAYFTGKGISMGRLP</sequence>
<dbReference type="STRING" id="742823.HMPREF9465_01295"/>
<dbReference type="RefSeq" id="WP_005435274.1">
    <property type="nucleotide sequence ID" value="NZ_JH815516.1"/>
</dbReference>
<protein>
    <submittedName>
        <fullName evidence="2">Uncharacterized protein</fullName>
    </submittedName>
</protein>
<dbReference type="InterPro" id="IPR008160">
    <property type="entry name" value="Collagen"/>
</dbReference>
<dbReference type="Pfam" id="PF01391">
    <property type="entry name" value="Collagen"/>
    <property type="match status" value="2"/>
</dbReference>
<feature type="compositionally biased region" description="Low complexity" evidence="1">
    <location>
        <begin position="785"/>
        <end position="806"/>
    </location>
</feature>
<dbReference type="EMBL" id="ADMG01000031">
    <property type="protein sequence ID" value="EKB31190.1"/>
    <property type="molecule type" value="Genomic_DNA"/>
</dbReference>
<feature type="compositionally biased region" description="Low complexity" evidence="1">
    <location>
        <begin position="687"/>
        <end position="697"/>
    </location>
</feature>
<organism evidence="2 3">
    <name type="scientific">Sutterella wadsworthensis 2_1_59BFAA</name>
    <dbReference type="NCBI Taxonomy" id="742823"/>
    <lineage>
        <taxon>Bacteria</taxon>
        <taxon>Pseudomonadati</taxon>
        <taxon>Pseudomonadota</taxon>
        <taxon>Betaproteobacteria</taxon>
        <taxon>Burkholderiales</taxon>
        <taxon>Sutterellaceae</taxon>
        <taxon>Sutterella</taxon>
    </lineage>
</organism>
<evidence type="ECO:0000256" key="1">
    <source>
        <dbReference type="SAM" id="MobiDB-lite"/>
    </source>
</evidence>
<dbReference type="OrthoDB" id="9107863at2"/>
<comment type="caution">
    <text evidence="2">The sequence shown here is derived from an EMBL/GenBank/DDBJ whole genome shotgun (WGS) entry which is preliminary data.</text>
</comment>
<proteinExistence type="predicted"/>
<dbReference type="PATRIC" id="fig|742823.3.peg.1280"/>
<dbReference type="PANTHER" id="PTHR37456:SF6">
    <property type="entry name" value="COLLAGEN ALPHA-1(XXIII) CHAIN-LIKE ISOFORM X2"/>
    <property type="match status" value="1"/>
</dbReference>
<evidence type="ECO:0000313" key="2">
    <source>
        <dbReference type="EMBL" id="EKB31190.1"/>
    </source>
</evidence>
<dbReference type="PANTHER" id="PTHR37456">
    <property type="entry name" value="SI:CH211-266K2.1"/>
    <property type="match status" value="1"/>
</dbReference>